<dbReference type="Proteomes" id="UP001225316">
    <property type="component" value="Unassembled WGS sequence"/>
</dbReference>
<comment type="caution">
    <text evidence="3">The sequence shown here is derived from an EMBL/GenBank/DDBJ whole genome shotgun (WGS) entry which is preliminary data.</text>
</comment>
<dbReference type="PANTHER" id="PTHR22901:SF0">
    <property type="entry name" value="SIALATE O-ACETYLESTERASE"/>
    <property type="match status" value="1"/>
</dbReference>
<dbReference type="EMBL" id="JARXHW010000003">
    <property type="protein sequence ID" value="MDQ8206318.1"/>
    <property type="molecule type" value="Genomic_DNA"/>
</dbReference>
<sequence>MSLSPLPSSLRYKRAIALSSALLLLISHSVIAKLQLPAIFGSHMVLQQAHDLPVWGWADPGEEVTVTLADVSRQATADSAGKWMVRLPQMDTQAEGQMLTISSSSGERFSFEDVLIGEVWICSGQSNMQWPVINSNNADEESANATYPEIRYFEVKKEFSFEPQSDLRGEWVICNPHTVRQFSAVGYFFGRHLHKELNRPIGLIGTNWGGTVAEAWTSAEALDAKLPEFSDKIAKLPEVKANQASEVAAYQAALQDLKDGLNKLYELEADLDAASAWASLELNDSAWERIMIPTKWEDAGYEDLDGIVWLRKTVMIPESWIGRDLVLRPGTIDEVDVTWFNGQQVGARGNIKEKIVKYWNQARDYRVPAELVQAGPNVIAIRVIDATGPGGLRGDDNKPLYLAPEDANETERIALSGEWHIKPEYVLAQKPKNPVTPNRPTILYNQMIAPLIPYAVRGVIWYQGESNSSRPEQYRTLLPTLINDWRSRWNQDDFNFLIVQVANYKKRESLPVESNWAELREAQAMAAAQHPQNGLAVTIDIGEAHDIHPRNKQDVGKRLALAAEAIAYDRDLSYSGPVFTQMEVQGHQAILHFDHSDGGLISKTAEIGGFAIRDADSDFVWADAVIEGGNIRLSAQGVKHPVAVRYAWANNPEAPIYNKAGLPMVPFRTDAPVARPGR</sequence>
<feature type="domain" description="Sialate O-acetylesterase" evidence="2">
    <location>
        <begin position="118"/>
        <end position="219"/>
    </location>
</feature>
<feature type="domain" description="Sialate O-acetylesterase" evidence="2">
    <location>
        <begin position="443"/>
        <end position="560"/>
    </location>
</feature>
<keyword evidence="1" id="KW-0378">Hydrolase</keyword>
<evidence type="ECO:0000256" key="1">
    <source>
        <dbReference type="ARBA" id="ARBA00022801"/>
    </source>
</evidence>
<proteinExistence type="predicted"/>
<name>A0ABU1AQ66_9BACT</name>
<dbReference type="InterPro" id="IPR036514">
    <property type="entry name" value="SGNH_hydro_sf"/>
</dbReference>
<dbReference type="SUPFAM" id="SSF52266">
    <property type="entry name" value="SGNH hydrolase"/>
    <property type="match status" value="1"/>
</dbReference>
<dbReference type="Gene3D" id="3.40.50.1110">
    <property type="entry name" value="SGNH hydrolase"/>
    <property type="match status" value="2"/>
</dbReference>
<dbReference type="SUPFAM" id="SSF49785">
    <property type="entry name" value="Galactose-binding domain-like"/>
    <property type="match status" value="1"/>
</dbReference>
<dbReference type="InterPro" id="IPR008979">
    <property type="entry name" value="Galactose-bd-like_sf"/>
</dbReference>
<dbReference type="InterPro" id="IPR005181">
    <property type="entry name" value="SASA"/>
</dbReference>
<dbReference type="InterPro" id="IPR039329">
    <property type="entry name" value="SIAE"/>
</dbReference>
<keyword evidence="4" id="KW-1185">Reference proteome</keyword>
<dbReference type="Pfam" id="PF03629">
    <property type="entry name" value="SASA"/>
    <property type="match status" value="2"/>
</dbReference>
<evidence type="ECO:0000259" key="2">
    <source>
        <dbReference type="Pfam" id="PF03629"/>
    </source>
</evidence>
<gene>
    <name evidence="3" type="ORF">QEH52_02280</name>
</gene>
<evidence type="ECO:0000313" key="3">
    <source>
        <dbReference type="EMBL" id="MDQ8206318.1"/>
    </source>
</evidence>
<organism evidence="3 4">
    <name type="scientific">Thalassobacterium maritimum</name>
    <dbReference type="NCBI Taxonomy" id="3041265"/>
    <lineage>
        <taxon>Bacteria</taxon>
        <taxon>Pseudomonadati</taxon>
        <taxon>Verrucomicrobiota</taxon>
        <taxon>Opitutia</taxon>
        <taxon>Puniceicoccales</taxon>
        <taxon>Coraliomargaritaceae</taxon>
        <taxon>Thalassobacterium</taxon>
    </lineage>
</organism>
<dbReference type="PANTHER" id="PTHR22901">
    <property type="entry name" value="SIALATE O-ACETYLESTERASE"/>
    <property type="match status" value="1"/>
</dbReference>
<reference evidence="3 4" key="1">
    <citation type="submission" date="2023-04" db="EMBL/GenBank/DDBJ databases">
        <title>A novel bacteria isolated from coastal sediment.</title>
        <authorList>
            <person name="Liu X.-J."/>
            <person name="Du Z.-J."/>
        </authorList>
    </citation>
    <scope>NUCLEOTIDE SEQUENCE [LARGE SCALE GENOMIC DNA]</scope>
    <source>
        <strain evidence="3 4">SDUM461003</strain>
    </source>
</reference>
<dbReference type="RefSeq" id="WP_308948355.1">
    <property type="nucleotide sequence ID" value="NZ_JARXHW010000003.1"/>
</dbReference>
<accession>A0ABU1AQ66</accession>
<evidence type="ECO:0000313" key="4">
    <source>
        <dbReference type="Proteomes" id="UP001225316"/>
    </source>
</evidence>
<protein>
    <submittedName>
        <fullName evidence="3">Sialate O-acetylesterase</fullName>
    </submittedName>
</protein>